<sequence>MWRVILHSDGTVRCWNNSPVTIVKHVKYRECCRNLACRIGGHIVDRCSEFVAYGAEGTSAAMTCATCGCHRNFHRKEEQIQLVCTCSSHPTTGTGGGA</sequence>
<keyword evidence="2" id="KW-0963">Cytoplasm</keyword>
<evidence type="ECO:0000256" key="4">
    <source>
        <dbReference type="ARBA" id="ARBA00022771"/>
    </source>
</evidence>
<dbReference type="NCBIfam" id="TIGR01566">
    <property type="entry name" value="ZF_HD_prot_N"/>
    <property type="match status" value="1"/>
</dbReference>
<gene>
    <name evidence="7" type="ORF">D0Y65_049597</name>
</gene>
<evidence type="ECO:0000313" key="8">
    <source>
        <dbReference type="Proteomes" id="UP000289340"/>
    </source>
</evidence>
<dbReference type="GO" id="GO:0050793">
    <property type="term" value="P:regulation of developmental process"/>
    <property type="evidence" value="ECO:0007669"/>
    <property type="project" value="TreeGrafter"/>
</dbReference>
<accession>A0A445FXS6</accession>
<dbReference type="AlphaFoldDB" id="A0A445FXS6"/>
<dbReference type="GO" id="GO:0008270">
    <property type="term" value="F:zinc ion binding"/>
    <property type="evidence" value="ECO:0007669"/>
    <property type="project" value="UniProtKB-KW"/>
</dbReference>
<dbReference type="GO" id="GO:0005634">
    <property type="term" value="C:nucleus"/>
    <property type="evidence" value="ECO:0007669"/>
    <property type="project" value="TreeGrafter"/>
</dbReference>
<evidence type="ECO:0000256" key="5">
    <source>
        <dbReference type="ARBA" id="ARBA00022833"/>
    </source>
</evidence>
<keyword evidence="4" id="KW-0863">Zinc-finger</keyword>
<evidence type="ECO:0000256" key="2">
    <source>
        <dbReference type="ARBA" id="ARBA00022490"/>
    </source>
</evidence>
<dbReference type="Pfam" id="PF04770">
    <property type="entry name" value="ZF-HD_dimer"/>
    <property type="match status" value="1"/>
</dbReference>
<evidence type="ECO:0000313" key="7">
    <source>
        <dbReference type="EMBL" id="RZB53720.1"/>
    </source>
</evidence>
<evidence type="ECO:0000259" key="6">
    <source>
        <dbReference type="PROSITE" id="PS51523"/>
    </source>
</evidence>
<comment type="subcellular location">
    <subcellularLocation>
        <location evidence="1">Cytoplasm</location>
    </subcellularLocation>
</comment>
<dbReference type="InterPro" id="IPR006456">
    <property type="entry name" value="ZF_HD_homeobox_Cys/His_dimer"/>
</dbReference>
<protein>
    <submittedName>
        <fullName evidence="7">Mini zinc finger protein 2</fullName>
    </submittedName>
</protein>
<dbReference type="GO" id="GO:0000976">
    <property type="term" value="F:transcription cis-regulatory region binding"/>
    <property type="evidence" value="ECO:0007669"/>
    <property type="project" value="TreeGrafter"/>
</dbReference>
<organism evidence="7 8">
    <name type="scientific">Glycine soja</name>
    <name type="common">Wild soybean</name>
    <dbReference type="NCBI Taxonomy" id="3848"/>
    <lineage>
        <taxon>Eukaryota</taxon>
        <taxon>Viridiplantae</taxon>
        <taxon>Streptophyta</taxon>
        <taxon>Embryophyta</taxon>
        <taxon>Tracheophyta</taxon>
        <taxon>Spermatophyta</taxon>
        <taxon>Magnoliopsida</taxon>
        <taxon>eudicotyledons</taxon>
        <taxon>Gunneridae</taxon>
        <taxon>Pentapetalae</taxon>
        <taxon>rosids</taxon>
        <taxon>fabids</taxon>
        <taxon>Fabales</taxon>
        <taxon>Fabaceae</taxon>
        <taxon>Papilionoideae</taxon>
        <taxon>50 kb inversion clade</taxon>
        <taxon>NPAAA clade</taxon>
        <taxon>indigoferoid/millettioid clade</taxon>
        <taxon>Phaseoleae</taxon>
        <taxon>Glycine</taxon>
        <taxon>Glycine subgen. Soja</taxon>
    </lineage>
</organism>
<keyword evidence="5" id="KW-0862">Zinc</keyword>
<keyword evidence="3" id="KW-0479">Metal-binding</keyword>
<dbReference type="GO" id="GO:0005737">
    <property type="term" value="C:cytoplasm"/>
    <property type="evidence" value="ECO:0007669"/>
    <property type="project" value="UniProtKB-SubCell"/>
</dbReference>
<evidence type="ECO:0000256" key="3">
    <source>
        <dbReference type="ARBA" id="ARBA00022723"/>
    </source>
</evidence>
<reference evidence="7 8" key="1">
    <citation type="submission" date="2018-09" db="EMBL/GenBank/DDBJ databases">
        <title>A high-quality reference genome of wild soybean provides a powerful tool to mine soybean genomes.</title>
        <authorList>
            <person name="Xie M."/>
            <person name="Chung C.Y.L."/>
            <person name="Li M.-W."/>
            <person name="Wong F.-L."/>
            <person name="Chan T.-F."/>
            <person name="Lam H.-M."/>
        </authorList>
    </citation>
    <scope>NUCLEOTIDE SEQUENCE [LARGE SCALE GENOMIC DNA]</scope>
    <source>
        <strain evidence="8">cv. W05</strain>
        <tissue evidence="7">Hypocotyl of etiolated seedlings</tissue>
    </source>
</reference>
<proteinExistence type="predicted"/>
<feature type="domain" description="ZF-HD dimerization-type" evidence="6">
    <location>
        <begin position="28"/>
        <end position="77"/>
    </location>
</feature>
<dbReference type="PANTHER" id="PTHR31948">
    <property type="entry name" value="ZINC-FINGER HOMEODOMAIN PROTEIN 2"/>
    <property type="match status" value="1"/>
</dbReference>
<comment type="caution">
    <text evidence="7">The sequence shown here is derived from an EMBL/GenBank/DDBJ whole genome shotgun (WGS) entry which is preliminary data.</text>
</comment>
<dbReference type="GO" id="GO:0003700">
    <property type="term" value="F:DNA-binding transcription factor activity"/>
    <property type="evidence" value="ECO:0007669"/>
    <property type="project" value="TreeGrafter"/>
</dbReference>
<name>A0A445FXS6_GLYSO</name>
<keyword evidence="8" id="KW-1185">Reference proteome</keyword>
<dbReference type="PANTHER" id="PTHR31948:SF162">
    <property type="entry name" value="MINI ZINC FINGER PROTEIN 2"/>
    <property type="match status" value="1"/>
</dbReference>
<dbReference type="Proteomes" id="UP000289340">
    <property type="component" value="Chromosome 18"/>
</dbReference>
<dbReference type="PROSITE" id="PS51523">
    <property type="entry name" value="ZF_HD_DIMER"/>
    <property type="match status" value="1"/>
</dbReference>
<dbReference type="EMBL" id="QZWG01000018">
    <property type="protein sequence ID" value="RZB53720.1"/>
    <property type="molecule type" value="Genomic_DNA"/>
</dbReference>
<evidence type="ECO:0000256" key="1">
    <source>
        <dbReference type="ARBA" id="ARBA00004496"/>
    </source>
</evidence>